<name>A0A8S0YAF0_9GAMM</name>
<reference evidence="1 2" key="1">
    <citation type="submission" date="2020-02" db="EMBL/GenBank/DDBJ databases">
        <authorList>
            <person name="Hogendoorn C."/>
        </authorList>
    </citation>
    <scope>NUCLEOTIDE SEQUENCE [LARGE SCALE GENOMIC DNA]</scope>
    <source>
        <strain evidence="1">METHB21</strain>
    </source>
</reference>
<sequence>MKRLVADPQDFGALLEESQKAFVTDGLQPQELWVARAFALVAVAGELATEYGITGWPEGRHRRL</sequence>
<evidence type="ECO:0000313" key="2">
    <source>
        <dbReference type="Proteomes" id="UP000494216"/>
    </source>
</evidence>
<organism evidence="1 2">
    <name type="scientific">Candidatus Methylobacter favarea</name>
    <dbReference type="NCBI Taxonomy" id="2707345"/>
    <lineage>
        <taxon>Bacteria</taxon>
        <taxon>Pseudomonadati</taxon>
        <taxon>Pseudomonadota</taxon>
        <taxon>Gammaproteobacteria</taxon>
        <taxon>Methylococcales</taxon>
        <taxon>Methylococcaceae</taxon>
        <taxon>Methylobacter</taxon>
    </lineage>
</organism>
<keyword evidence="2" id="KW-1185">Reference proteome</keyword>
<comment type="caution">
    <text evidence="1">The sequence shown here is derived from an EMBL/GenBank/DDBJ whole genome shotgun (WGS) entry which is preliminary data.</text>
</comment>
<proteinExistence type="predicted"/>
<dbReference type="AlphaFoldDB" id="A0A8S0YAF0"/>
<dbReference type="RefSeq" id="WP_174626578.1">
    <property type="nucleotide sequence ID" value="NZ_CADCXN010000080.1"/>
</dbReference>
<evidence type="ECO:0000313" key="1">
    <source>
        <dbReference type="EMBL" id="CAA9891745.1"/>
    </source>
</evidence>
<gene>
    <name evidence="1" type="ORF">METHB2_50016</name>
</gene>
<accession>A0A8S0YAF0</accession>
<dbReference type="EMBL" id="CADCXN010000080">
    <property type="protein sequence ID" value="CAA9891745.1"/>
    <property type="molecule type" value="Genomic_DNA"/>
</dbReference>
<protein>
    <submittedName>
        <fullName evidence="1">Uncharacterized protein</fullName>
    </submittedName>
</protein>
<dbReference type="Proteomes" id="UP000494216">
    <property type="component" value="Unassembled WGS sequence"/>
</dbReference>